<gene>
    <name evidence="3" type="primary">LOC106752611</name>
</gene>
<dbReference type="CDD" id="cd09272">
    <property type="entry name" value="RNase_HI_RT_Ty1"/>
    <property type="match status" value="1"/>
</dbReference>
<dbReference type="InterPro" id="IPR013103">
    <property type="entry name" value="RVT_2"/>
</dbReference>
<evidence type="ECO:0000313" key="2">
    <source>
        <dbReference type="Proteomes" id="UP000087766"/>
    </source>
</evidence>
<reference evidence="3" key="1">
    <citation type="submission" date="2025-08" db="UniProtKB">
        <authorList>
            <consortium name="RefSeq"/>
        </authorList>
    </citation>
    <scope>IDENTIFICATION</scope>
    <source>
        <tissue evidence="3">Leaf</tissue>
    </source>
</reference>
<evidence type="ECO:0000259" key="1">
    <source>
        <dbReference type="Pfam" id="PF07727"/>
    </source>
</evidence>
<dbReference type="PANTHER" id="PTHR11439:SF498">
    <property type="entry name" value="DNAK FAMILY PROTEIN"/>
    <property type="match status" value="1"/>
</dbReference>
<dbReference type="KEGG" id="vra:106752611"/>
<proteinExistence type="predicted"/>
<dbReference type="GeneID" id="106752611"/>
<dbReference type="PANTHER" id="PTHR11439">
    <property type="entry name" value="GAG-POL-RELATED RETROTRANSPOSON"/>
    <property type="match status" value="1"/>
</dbReference>
<name>A0A1S3T7S5_VIGRR</name>
<accession>A0A1S3T7S5</accession>
<dbReference type="Proteomes" id="UP000087766">
    <property type="component" value="Unplaced"/>
</dbReference>
<dbReference type="Pfam" id="PF07727">
    <property type="entry name" value="RVT_2"/>
    <property type="match status" value="1"/>
</dbReference>
<organism evidence="2 3">
    <name type="scientific">Vigna radiata var. radiata</name>
    <name type="common">Mung bean</name>
    <name type="synonym">Phaseolus aureus</name>
    <dbReference type="NCBI Taxonomy" id="3916"/>
    <lineage>
        <taxon>Eukaryota</taxon>
        <taxon>Viridiplantae</taxon>
        <taxon>Streptophyta</taxon>
        <taxon>Embryophyta</taxon>
        <taxon>Tracheophyta</taxon>
        <taxon>Spermatophyta</taxon>
        <taxon>Magnoliopsida</taxon>
        <taxon>eudicotyledons</taxon>
        <taxon>Gunneridae</taxon>
        <taxon>Pentapetalae</taxon>
        <taxon>rosids</taxon>
        <taxon>fabids</taxon>
        <taxon>Fabales</taxon>
        <taxon>Fabaceae</taxon>
        <taxon>Papilionoideae</taxon>
        <taxon>50 kb inversion clade</taxon>
        <taxon>NPAAA clade</taxon>
        <taxon>indigoferoid/millettioid clade</taxon>
        <taxon>Phaseoleae</taxon>
        <taxon>Vigna</taxon>
    </lineage>
</organism>
<dbReference type="AlphaFoldDB" id="A0A1S3T7S5"/>
<protein>
    <submittedName>
        <fullName evidence="3">Uncharacterized protein LOC106752611</fullName>
    </submittedName>
</protein>
<dbReference type="OrthoDB" id="414945at2759"/>
<feature type="domain" description="Reverse transcriptase Ty1/copia-type" evidence="1">
    <location>
        <begin position="4"/>
        <end position="141"/>
    </location>
</feature>
<evidence type="ECO:0000313" key="3">
    <source>
        <dbReference type="RefSeq" id="XP_014489808.1"/>
    </source>
</evidence>
<sequence>MTLPPGITPAFPNQVCKLQRFLYGLSRQWFAKLSSFLLQHGYRQSEYDHSLFLKISEFSTTTLLVYVDDIVLAGNNIEEIEVVTRLLDQAFKIKNLGNLRYFLGLEVARNSTGIHLSQHKYTLDILTDCSMLASRPIATPMDYTARLSISSGTPLPNSSSYSRFLGCLIYLTTTHPDISYVVHHLSQFVFSDSDWARCLDTRRSITNFSIYIGDSLISWRSEKQPTVSRSSSKAEYRALATTTCELQWLTYLLNDLHISFRQPALLYCD</sequence>
<dbReference type="InterPro" id="IPR043502">
    <property type="entry name" value="DNA/RNA_pol_sf"/>
</dbReference>
<keyword evidence="2" id="KW-1185">Reference proteome</keyword>
<dbReference type="SUPFAM" id="SSF56672">
    <property type="entry name" value="DNA/RNA polymerases"/>
    <property type="match status" value="1"/>
</dbReference>
<dbReference type="RefSeq" id="XP_014489808.1">
    <property type="nucleotide sequence ID" value="XM_014634322.1"/>
</dbReference>
<dbReference type="STRING" id="3916.A0A1S3T7S5"/>